<accession>A0AAU2HCX3</accession>
<dbReference type="Pfam" id="PF19865">
    <property type="entry name" value="DUF6338"/>
    <property type="match status" value="1"/>
</dbReference>
<sequence length="246" mass="26780">MPATFTSLLLFIVLLAPGFTYAAVRDRHRPERTSSAFRETSRVVLASVGFNAAALVFFACVRISAPGQTPDVGRIVRDRGPYVRAHYAETITWTAAVLLLAVLFAVLVARLLPRRTSAVNPESSAWWVLFDMNARANGTEWIRVGCELVDGSYLAGQVHHYSPNPEETGDRELALGPPFEYRPAPDGEQRDLTDTHRVVVSARQIKFLGVTYFSRSGGSGGSDGDGRTAARGPGPAPGEQRARRTP</sequence>
<keyword evidence="2" id="KW-0812">Transmembrane</keyword>
<gene>
    <name evidence="3" type="ORF">OHV25_36725</name>
</gene>
<keyword evidence="2" id="KW-0472">Membrane</keyword>
<organism evidence="3">
    <name type="scientific">Streptomyces sp. NBC_00060</name>
    <dbReference type="NCBI Taxonomy" id="2975636"/>
    <lineage>
        <taxon>Bacteria</taxon>
        <taxon>Bacillati</taxon>
        <taxon>Actinomycetota</taxon>
        <taxon>Actinomycetes</taxon>
        <taxon>Kitasatosporales</taxon>
        <taxon>Streptomycetaceae</taxon>
        <taxon>Streptomyces</taxon>
    </lineage>
</organism>
<proteinExistence type="predicted"/>
<evidence type="ECO:0000313" key="3">
    <source>
        <dbReference type="EMBL" id="WTU44744.1"/>
    </source>
</evidence>
<evidence type="ECO:0000256" key="1">
    <source>
        <dbReference type="SAM" id="MobiDB-lite"/>
    </source>
</evidence>
<dbReference type="EMBL" id="CP108253">
    <property type="protein sequence ID" value="WTU44744.1"/>
    <property type="molecule type" value="Genomic_DNA"/>
</dbReference>
<feature type="transmembrane region" description="Helical" evidence="2">
    <location>
        <begin position="44"/>
        <end position="65"/>
    </location>
</feature>
<feature type="transmembrane region" description="Helical" evidence="2">
    <location>
        <begin position="91"/>
        <end position="112"/>
    </location>
</feature>
<feature type="region of interest" description="Disordered" evidence="1">
    <location>
        <begin position="212"/>
        <end position="246"/>
    </location>
</feature>
<reference evidence="3" key="1">
    <citation type="submission" date="2022-10" db="EMBL/GenBank/DDBJ databases">
        <title>The complete genomes of actinobacterial strains from the NBC collection.</title>
        <authorList>
            <person name="Joergensen T.S."/>
            <person name="Alvarez Arevalo M."/>
            <person name="Sterndorff E.B."/>
            <person name="Faurdal D."/>
            <person name="Vuksanovic O."/>
            <person name="Mourched A.-S."/>
            <person name="Charusanti P."/>
            <person name="Shaw S."/>
            <person name="Blin K."/>
            <person name="Weber T."/>
        </authorList>
    </citation>
    <scope>NUCLEOTIDE SEQUENCE</scope>
    <source>
        <strain evidence="3">NBC_00060</strain>
    </source>
</reference>
<dbReference type="AlphaFoldDB" id="A0AAU2HCX3"/>
<keyword evidence="2" id="KW-1133">Transmembrane helix</keyword>
<dbReference type="InterPro" id="IPR045919">
    <property type="entry name" value="DUF6338"/>
</dbReference>
<protein>
    <submittedName>
        <fullName evidence="3">DUF6338 family protein</fullName>
    </submittedName>
</protein>
<evidence type="ECO:0000256" key="2">
    <source>
        <dbReference type="SAM" id="Phobius"/>
    </source>
</evidence>
<name>A0AAU2HCX3_9ACTN</name>
<feature type="transmembrane region" description="Helical" evidence="2">
    <location>
        <begin position="6"/>
        <end position="24"/>
    </location>
</feature>